<dbReference type="Proteomes" id="UP000027135">
    <property type="component" value="Unassembled WGS sequence"/>
</dbReference>
<accession>A0A067RE95</accession>
<keyword evidence="3" id="KW-1185">Reference proteome</keyword>
<sequence length="114" mass="12756">MAQRAIITLLLSLLIEMKMDEIKVENDVDDLSEGDSVGLGNDVYTPTTFPIIKDERKNCMDLVKVEPHSDSETCDDGNQVISVKAEEDSDIKIEEHHVPILSPVIKDEQECDSQ</sequence>
<gene>
    <name evidence="2" type="ORF">L798_08305</name>
</gene>
<organism evidence="2 3">
    <name type="scientific">Zootermopsis nevadensis</name>
    <name type="common">Dampwood termite</name>
    <dbReference type="NCBI Taxonomy" id="136037"/>
    <lineage>
        <taxon>Eukaryota</taxon>
        <taxon>Metazoa</taxon>
        <taxon>Ecdysozoa</taxon>
        <taxon>Arthropoda</taxon>
        <taxon>Hexapoda</taxon>
        <taxon>Insecta</taxon>
        <taxon>Pterygota</taxon>
        <taxon>Neoptera</taxon>
        <taxon>Polyneoptera</taxon>
        <taxon>Dictyoptera</taxon>
        <taxon>Blattodea</taxon>
        <taxon>Blattoidea</taxon>
        <taxon>Termitoidae</taxon>
        <taxon>Termopsidae</taxon>
        <taxon>Zootermopsis</taxon>
    </lineage>
</organism>
<protein>
    <submittedName>
        <fullName evidence="2">Uncharacterized protein</fullName>
    </submittedName>
</protein>
<dbReference type="EMBL" id="KK852750">
    <property type="protein sequence ID" value="KDR17202.1"/>
    <property type="molecule type" value="Genomic_DNA"/>
</dbReference>
<evidence type="ECO:0000313" key="2">
    <source>
        <dbReference type="EMBL" id="KDR17202.1"/>
    </source>
</evidence>
<dbReference type="AlphaFoldDB" id="A0A067RE95"/>
<feature type="signal peptide" evidence="1">
    <location>
        <begin position="1"/>
        <end position="19"/>
    </location>
</feature>
<keyword evidence="1" id="KW-0732">Signal</keyword>
<reference evidence="2 3" key="1">
    <citation type="journal article" date="2014" name="Nat. Commun.">
        <title>Molecular traces of alternative social organization in a termite genome.</title>
        <authorList>
            <person name="Terrapon N."/>
            <person name="Li C."/>
            <person name="Robertson H.M."/>
            <person name="Ji L."/>
            <person name="Meng X."/>
            <person name="Booth W."/>
            <person name="Chen Z."/>
            <person name="Childers C.P."/>
            <person name="Glastad K.M."/>
            <person name="Gokhale K."/>
            <person name="Gowin J."/>
            <person name="Gronenberg W."/>
            <person name="Hermansen R.A."/>
            <person name="Hu H."/>
            <person name="Hunt B.G."/>
            <person name="Huylmans A.K."/>
            <person name="Khalil S.M."/>
            <person name="Mitchell R.D."/>
            <person name="Munoz-Torres M.C."/>
            <person name="Mustard J.A."/>
            <person name="Pan H."/>
            <person name="Reese J.T."/>
            <person name="Scharf M.E."/>
            <person name="Sun F."/>
            <person name="Vogel H."/>
            <person name="Xiao J."/>
            <person name="Yang W."/>
            <person name="Yang Z."/>
            <person name="Yang Z."/>
            <person name="Zhou J."/>
            <person name="Zhu J."/>
            <person name="Brent C.S."/>
            <person name="Elsik C.G."/>
            <person name="Goodisman M.A."/>
            <person name="Liberles D.A."/>
            <person name="Roe R.M."/>
            <person name="Vargo E.L."/>
            <person name="Vilcinskas A."/>
            <person name="Wang J."/>
            <person name="Bornberg-Bauer E."/>
            <person name="Korb J."/>
            <person name="Zhang G."/>
            <person name="Liebig J."/>
        </authorList>
    </citation>
    <scope>NUCLEOTIDE SEQUENCE [LARGE SCALE GENOMIC DNA]</scope>
    <source>
        <tissue evidence="2">Whole organism</tissue>
    </source>
</reference>
<evidence type="ECO:0000313" key="3">
    <source>
        <dbReference type="Proteomes" id="UP000027135"/>
    </source>
</evidence>
<feature type="chain" id="PRO_5001648130" evidence="1">
    <location>
        <begin position="20"/>
        <end position="114"/>
    </location>
</feature>
<proteinExistence type="predicted"/>
<dbReference type="InParanoid" id="A0A067RE95"/>
<name>A0A067RE95_ZOONE</name>
<evidence type="ECO:0000256" key="1">
    <source>
        <dbReference type="SAM" id="SignalP"/>
    </source>
</evidence>